<sequence>MVTHRESNTREEELVEATLKCIATHGLGKTTVRKIAETAGVTNGLIRFYFTSKDKIIQAAYIRLLNVIFRTAFNDMEGSDLKGCERLGSFIRANLSSSIISPDMVSLWASFLPLAQNDPVMAEIRRKFNKDTVQAFETLISDAYKECDLSPTKEQISQKAFALNSLIDGIWINGGMPDSELCQKQLVEIGFSSAAALLELPKEKLFPL</sequence>
<dbReference type="InterPro" id="IPR023772">
    <property type="entry name" value="DNA-bd_HTH_TetR-type_CS"/>
</dbReference>
<keyword evidence="3 5" id="KW-0238">DNA-binding</keyword>
<evidence type="ECO:0000256" key="4">
    <source>
        <dbReference type="ARBA" id="ARBA00023163"/>
    </source>
</evidence>
<proteinExistence type="predicted"/>
<dbReference type="Pfam" id="PF13977">
    <property type="entry name" value="TetR_C_6"/>
    <property type="match status" value="1"/>
</dbReference>
<dbReference type="AlphaFoldDB" id="A0A285PGH1"/>
<name>A0A285PGH1_9HYPH</name>
<evidence type="ECO:0000256" key="3">
    <source>
        <dbReference type="ARBA" id="ARBA00023125"/>
    </source>
</evidence>
<dbReference type="RefSeq" id="WP_097154742.1">
    <property type="nucleotide sequence ID" value="NZ_OBEL01000004.1"/>
</dbReference>
<feature type="domain" description="HTH tetR-type" evidence="6">
    <location>
        <begin position="8"/>
        <end position="68"/>
    </location>
</feature>
<dbReference type="EMBL" id="OBEL01000004">
    <property type="protein sequence ID" value="SNZ20393.1"/>
    <property type="molecule type" value="Genomic_DNA"/>
</dbReference>
<evidence type="ECO:0000256" key="5">
    <source>
        <dbReference type="PROSITE-ProRule" id="PRU00335"/>
    </source>
</evidence>
<dbReference type="GO" id="GO:0003677">
    <property type="term" value="F:DNA binding"/>
    <property type="evidence" value="ECO:0007669"/>
    <property type="project" value="UniProtKB-UniRule"/>
</dbReference>
<accession>A0A285PGH1</accession>
<dbReference type="OrthoDB" id="9809265at2"/>
<dbReference type="PRINTS" id="PR00455">
    <property type="entry name" value="HTHTETR"/>
</dbReference>
<reference evidence="7 8" key="1">
    <citation type="submission" date="2017-09" db="EMBL/GenBank/DDBJ databases">
        <authorList>
            <person name="Ehlers B."/>
            <person name="Leendertz F.H."/>
        </authorList>
    </citation>
    <scope>NUCLEOTIDE SEQUENCE [LARGE SCALE GENOMIC DNA]</scope>
    <source>
        <strain evidence="7 8">DSM 18289</strain>
    </source>
</reference>
<keyword evidence="8" id="KW-1185">Reference proteome</keyword>
<dbReference type="SUPFAM" id="SSF48498">
    <property type="entry name" value="Tetracyclin repressor-like, C-terminal domain"/>
    <property type="match status" value="1"/>
</dbReference>
<organism evidence="7 8">
    <name type="scientific">Cohaesibacter gelatinilyticus</name>
    <dbReference type="NCBI Taxonomy" id="372072"/>
    <lineage>
        <taxon>Bacteria</taxon>
        <taxon>Pseudomonadati</taxon>
        <taxon>Pseudomonadota</taxon>
        <taxon>Alphaproteobacteria</taxon>
        <taxon>Hyphomicrobiales</taxon>
        <taxon>Cohaesibacteraceae</taxon>
    </lineage>
</organism>
<dbReference type="InterPro" id="IPR009057">
    <property type="entry name" value="Homeodomain-like_sf"/>
</dbReference>
<gene>
    <name evidence="7" type="ORF">SAMN06265368_3496</name>
</gene>
<dbReference type="Proteomes" id="UP000219439">
    <property type="component" value="Unassembled WGS sequence"/>
</dbReference>
<dbReference type="InterPro" id="IPR050624">
    <property type="entry name" value="HTH-type_Tx_Regulator"/>
</dbReference>
<dbReference type="PROSITE" id="PS50977">
    <property type="entry name" value="HTH_TETR_2"/>
    <property type="match status" value="1"/>
</dbReference>
<dbReference type="PANTHER" id="PTHR43479">
    <property type="entry name" value="ACREF/ENVCD OPERON REPRESSOR-RELATED"/>
    <property type="match status" value="1"/>
</dbReference>
<evidence type="ECO:0000313" key="7">
    <source>
        <dbReference type="EMBL" id="SNZ20393.1"/>
    </source>
</evidence>
<keyword evidence="1" id="KW-0678">Repressor</keyword>
<dbReference type="InterPro" id="IPR001647">
    <property type="entry name" value="HTH_TetR"/>
</dbReference>
<dbReference type="Gene3D" id="1.10.357.10">
    <property type="entry name" value="Tetracycline Repressor, domain 2"/>
    <property type="match status" value="1"/>
</dbReference>
<dbReference type="InterPro" id="IPR036271">
    <property type="entry name" value="Tet_transcr_reg_TetR-rel_C_sf"/>
</dbReference>
<dbReference type="Pfam" id="PF00440">
    <property type="entry name" value="TetR_N"/>
    <property type="match status" value="1"/>
</dbReference>
<keyword evidence="2" id="KW-0805">Transcription regulation</keyword>
<dbReference type="InterPro" id="IPR039538">
    <property type="entry name" value="BetI_C"/>
</dbReference>
<dbReference type="PANTHER" id="PTHR43479:SF11">
    <property type="entry name" value="ACREF_ENVCD OPERON REPRESSOR-RELATED"/>
    <property type="match status" value="1"/>
</dbReference>
<evidence type="ECO:0000256" key="1">
    <source>
        <dbReference type="ARBA" id="ARBA00022491"/>
    </source>
</evidence>
<feature type="DNA-binding region" description="H-T-H motif" evidence="5">
    <location>
        <begin position="31"/>
        <end position="50"/>
    </location>
</feature>
<evidence type="ECO:0000259" key="6">
    <source>
        <dbReference type="PROSITE" id="PS50977"/>
    </source>
</evidence>
<protein>
    <submittedName>
        <fullName evidence="7">Transcriptional regulator, TetR family</fullName>
    </submittedName>
</protein>
<keyword evidence="4" id="KW-0804">Transcription</keyword>
<dbReference type="PROSITE" id="PS01081">
    <property type="entry name" value="HTH_TETR_1"/>
    <property type="match status" value="1"/>
</dbReference>
<evidence type="ECO:0000256" key="2">
    <source>
        <dbReference type="ARBA" id="ARBA00023015"/>
    </source>
</evidence>
<evidence type="ECO:0000313" key="8">
    <source>
        <dbReference type="Proteomes" id="UP000219439"/>
    </source>
</evidence>
<dbReference type="SUPFAM" id="SSF46689">
    <property type="entry name" value="Homeodomain-like"/>
    <property type="match status" value="1"/>
</dbReference>